<evidence type="ECO:0000313" key="2">
    <source>
        <dbReference type="Proteomes" id="UP000801492"/>
    </source>
</evidence>
<name>A0A8K0CZM7_IGNLU</name>
<reference evidence="1" key="1">
    <citation type="submission" date="2019-08" db="EMBL/GenBank/DDBJ databases">
        <title>The genome of the North American firefly Photinus pyralis.</title>
        <authorList>
            <consortium name="Photinus pyralis genome working group"/>
            <person name="Fallon T.R."/>
            <person name="Sander Lower S.E."/>
            <person name="Weng J.-K."/>
        </authorList>
    </citation>
    <scope>NUCLEOTIDE SEQUENCE</scope>
    <source>
        <strain evidence="1">TRF0915ILg1</strain>
        <tissue evidence="1">Whole body</tissue>
    </source>
</reference>
<protein>
    <submittedName>
        <fullName evidence="1">Uncharacterized protein</fullName>
    </submittedName>
</protein>
<comment type="caution">
    <text evidence="1">The sequence shown here is derived from an EMBL/GenBank/DDBJ whole genome shotgun (WGS) entry which is preliminary data.</text>
</comment>
<dbReference type="Proteomes" id="UP000801492">
    <property type="component" value="Unassembled WGS sequence"/>
</dbReference>
<sequence length="142" mass="16800">MASRKSEQESVLLLYECEMDDCVLIKLARERIRRNPCKVQKKMALEIAIPHRSLSRIITDDLTMKACKKRTVRYLNKRLKNMTLNEKTSTINQLDGMKQDDSESDSSVLSILYRLNGQIFQSRYVFAKWEKETRKQNYRLGY</sequence>
<dbReference type="AlphaFoldDB" id="A0A8K0CZM7"/>
<evidence type="ECO:0000313" key="1">
    <source>
        <dbReference type="EMBL" id="KAF2895339.1"/>
    </source>
</evidence>
<keyword evidence="2" id="KW-1185">Reference proteome</keyword>
<dbReference type="EMBL" id="VTPC01006017">
    <property type="protein sequence ID" value="KAF2895339.1"/>
    <property type="molecule type" value="Genomic_DNA"/>
</dbReference>
<gene>
    <name evidence="1" type="ORF">ILUMI_10836</name>
</gene>
<accession>A0A8K0CZM7</accession>
<proteinExistence type="predicted"/>
<organism evidence="1 2">
    <name type="scientific">Ignelater luminosus</name>
    <name type="common">Cucubano</name>
    <name type="synonym">Pyrophorus luminosus</name>
    <dbReference type="NCBI Taxonomy" id="2038154"/>
    <lineage>
        <taxon>Eukaryota</taxon>
        <taxon>Metazoa</taxon>
        <taxon>Ecdysozoa</taxon>
        <taxon>Arthropoda</taxon>
        <taxon>Hexapoda</taxon>
        <taxon>Insecta</taxon>
        <taxon>Pterygota</taxon>
        <taxon>Neoptera</taxon>
        <taxon>Endopterygota</taxon>
        <taxon>Coleoptera</taxon>
        <taxon>Polyphaga</taxon>
        <taxon>Elateriformia</taxon>
        <taxon>Elateroidea</taxon>
        <taxon>Elateridae</taxon>
        <taxon>Agrypninae</taxon>
        <taxon>Pyrophorini</taxon>
        <taxon>Ignelater</taxon>
    </lineage>
</organism>